<dbReference type="InterPro" id="IPR001296">
    <property type="entry name" value="Glyco_trans_1"/>
</dbReference>
<dbReference type="AlphaFoldDB" id="A0A1I3MCL5"/>
<dbReference type="RefSeq" id="WP_090838552.1">
    <property type="nucleotide sequence ID" value="NZ_FORM01000003.1"/>
</dbReference>
<evidence type="ECO:0000256" key="4">
    <source>
        <dbReference type="ARBA" id="ARBA00010281"/>
    </source>
</evidence>
<evidence type="ECO:0000259" key="10">
    <source>
        <dbReference type="Pfam" id="PF08323"/>
    </source>
</evidence>
<keyword evidence="12" id="KW-1185">Reference proteome</keyword>
<comment type="function">
    <text evidence="2 8">Synthesizes alpha-1,4-glucan chains using ADP-glucose.</text>
</comment>
<evidence type="ECO:0000256" key="6">
    <source>
        <dbReference type="ARBA" id="ARBA00022679"/>
    </source>
</evidence>
<dbReference type="GO" id="GO:0009011">
    <property type="term" value="F:alpha-1,4-glucan glucosyltransferase (ADP-glucose donor) activity"/>
    <property type="evidence" value="ECO:0007669"/>
    <property type="project" value="UniProtKB-UniRule"/>
</dbReference>
<comment type="similarity">
    <text evidence="4 8">Belongs to the glycosyltransferase 1 family. Bacterial/plant glycogen synthase subfamily.</text>
</comment>
<dbReference type="EMBL" id="FORM01000003">
    <property type="protein sequence ID" value="SFI94769.1"/>
    <property type="molecule type" value="Genomic_DNA"/>
</dbReference>
<evidence type="ECO:0000256" key="8">
    <source>
        <dbReference type="HAMAP-Rule" id="MF_00484"/>
    </source>
</evidence>
<evidence type="ECO:0000259" key="9">
    <source>
        <dbReference type="Pfam" id="PF00534"/>
    </source>
</evidence>
<proteinExistence type="inferred from homology"/>
<dbReference type="UniPathway" id="UPA00164"/>
<dbReference type="HAMAP" id="MF_00484">
    <property type="entry name" value="Glycogen_synth"/>
    <property type="match status" value="1"/>
</dbReference>
<comment type="pathway">
    <text evidence="3 8">Glycan biosynthesis; glycogen biosynthesis.</text>
</comment>
<name>A0A1I3MCL5_9FLAO</name>
<evidence type="ECO:0000313" key="12">
    <source>
        <dbReference type="Proteomes" id="UP000199559"/>
    </source>
</evidence>
<protein>
    <recommendedName>
        <fullName evidence="8">Glycogen synthase</fullName>
        <ecNumber evidence="8">2.4.1.21</ecNumber>
    </recommendedName>
    <alternativeName>
        <fullName evidence="8">Starch [bacterial glycogen] synthase</fullName>
    </alternativeName>
</protein>
<keyword evidence="7 8" id="KW-0320">Glycogen biosynthesis</keyword>
<organism evidence="11 12">
    <name type="scientific">Olleya namhaensis</name>
    <dbReference type="NCBI Taxonomy" id="1144750"/>
    <lineage>
        <taxon>Bacteria</taxon>
        <taxon>Pseudomonadati</taxon>
        <taxon>Bacteroidota</taxon>
        <taxon>Flavobacteriia</taxon>
        <taxon>Flavobacteriales</taxon>
        <taxon>Flavobacteriaceae</taxon>
    </lineage>
</organism>
<dbReference type="STRING" id="1144750.SAMN05443431_103101"/>
<dbReference type="InterPro" id="IPR011835">
    <property type="entry name" value="GS/SS"/>
</dbReference>
<dbReference type="SUPFAM" id="SSF53756">
    <property type="entry name" value="UDP-Glycosyltransferase/glycogen phosphorylase"/>
    <property type="match status" value="1"/>
</dbReference>
<dbReference type="PANTHER" id="PTHR45825:SF11">
    <property type="entry name" value="ALPHA AMYLASE DOMAIN-CONTAINING PROTEIN"/>
    <property type="match status" value="1"/>
</dbReference>
<evidence type="ECO:0000256" key="7">
    <source>
        <dbReference type="ARBA" id="ARBA00023056"/>
    </source>
</evidence>
<comment type="catalytic activity">
    <reaction evidence="1 8">
        <text>[(1-&gt;4)-alpha-D-glucosyl](n) + ADP-alpha-D-glucose = [(1-&gt;4)-alpha-D-glucosyl](n+1) + ADP + H(+)</text>
        <dbReference type="Rhea" id="RHEA:18189"/>
        <dbReference type="Rhea" id="RHEA-COMP:9584"/>
        <dbReference type="Rhea" id="RHEA-COMP:9587"/>
        <dbReference type="ChEBI" id="CHEBI:15378"/>
        <dbReference type="ChEBI" id="CHEBI:15444"/>
        <dbReference type="ChEBI" id="CHEBI:57498"/>
        <dbReference type="ChEBI" id="CHEBI:456216"/>
        <dbReference type="EC" id="2.4.1.21"/>
    </reaction>
</comment>
<feature type="domain" description="Glycosyl transferase family 1" evidence="9">
    <location>
        <begin position="283"/>
        <end position="408"/>
    </location>
</feature>
<dbReference type="Pfam" id="PF08323">
    <property type="entry name" value="Glyco_transf_5"/>
    <property type="match status" value="1"/>
</dbReference>
<evidence type="ECO:0000313" key="11">
    <source>
        <dbReference type="EMBL" id="SFI94769.1"/>
    </source>
</evidence>
<dbReference type="Pfam" id="PF00534">
    <property type="entry name" value="Glycos_transf_1"/>
    <property type="match status" value="1"/>
</dbReference>
<dbReference type="GO" id="GO:0004373">
    <property type="term" value="F:alpha-1,4-glucan glucosyltransferase (UDP-glucose donor) activity"/>
    <property type="evidence" value="ECO:0007669"/>
    <property type="project" value="InterPro"/>
</dbReference>
<gene>
    <name evidence="8" type="primary">glgA</name>
    <name evidence="11" type="ORF">SAMN05443431_103101</name>
</gene>
<evidence type="ECO:0000256" key="1">
    <source>
        <dbReference type="ARBA" id="ARBA00001478"/>
    </source>
</evidence>
<keyword evidence="6 8" id="KW-0808">Transferase</keyword>
<feature type="domain" description="Starch synthase catalytic" evidence="10">
    <location>
        <begin position="2"/>
        <end position="231"/>
    </location>
</feature>
<evidence type="ECO:0000256" key="3">
    <source>
        <dbReference type="ARBA" id="ARBA00004964"/>
    </source>
</evidence>
<dbReference type="GO" id="GO:0005978">
    <property type="term" value="P:glycogen biosynthetic process"/>
    <property type="evidence" value="ECO:0007669"/>
    <property type="project" value="UniProtKB-UniRule"/>
</dbReference>
<dbReference type="EC" id="2.4.1.21" evidence="8"/>
<evidence type="ECO:0000256" key="2">
    <source>
        <dbReference type="ARBA" id="ARBA00002764"/>
    </source>
</evidence>
<dbReference type="NCBIfam" id="TIGR02095">
    <property type="entry name" value="glgA"/>
    <property type="match status" value="1"/>
</dbReference>
<sequence>MKIFHISAECYPIAKVGGLADVVGALPKYQNGLGHSSSVIMPFYDNKFTQSNSFTTVYKDQIDFNGSQISFKILKTTDDVLDFNTFFVDIPELLFKDYVYSTDDTDRFLAFQIATLNWILTLQALPEIIHCHDHHTGLIPFMLQESFRYKTLNTIPVVTTIHNAQYQGWFSYDKLHLIPEFDLNKTGLLDWDNSINPLATAIKCAWRVTTVSPSYMEELKLEANGLQDLLKHESNKCVGILNGIDTAVWNPETDHYIEENYSINTVEIGKLANKLALCKTFDLDATKPLIAFIGRLVYEKGADVFPSALEKALEDKNCSVLVLGSGNAEAEAALLQLKAKNKGYYNTFIGYDEKLSHNIYAGADFLLMPSRVEPCGLNQLYALRYGTIPVVRSIGGLKDTVVDISKKGGFGISHEQVTVEEIYQAIKRSVDLYHKTTIFKSLTKHIMTIDHSWHVSANAYINLYQSLKK</sequence>
<dbReference type="Proteomes" id="UP000199559">
    <property type="component" value="Unassembled WGS sequence"/>
</dbReference>
<evidence type="ECO:0000256" key="5">
    <source>
        <dbReference type="ARBA" id="ARBA00022676"/>
    </source>
</evidence>
<reference evidence="12" key="1">
    <citation type="submission" date="2016-10" db="EMBL/GenBank/DDBJ databases">
        <authorList>
            <person name="Varghese N."/>
            <person name="Submissions S."/>
        </authorList>
    </citation>
    <scope>NUCLEOTIDE SEQUENCE [LARGE SCALE GENOMIC DNA]</scope>
    <source>
        <strain evidence="12">DSM 28881</strain>
    </source>
</reference>
<dbReference type="InterPro" id="IPR013534">
    <property type="entry name" value="Starch_synth_cat_dom"/>
</dbReference>
<keyword evidence="5 8" id="KW-0328">Glycosyltransferase</keyword>
<dbReference type="PANTHER" id="PTHR45825">
    <property type="entry name" value="GRANULE-BOUND STARCH SYNTHASE 1, CHLOROPLASTIC/AMYLOPLASTIC"/>
    <property type="match status" value="1"/>
</dbReference>
<dbReference type="CDD" id="cd03791">
    <property type="entry name" value="GT5_Glycogen_synthase_DULL1-like"/>
    <property type="match status" value="1"/>
</dbReference>
<feature type="binding site" evidence="8">
    <location>
        <position position="15"/>
    </location>
    <ligand>
        <name>ADP-alpha-D-glucose</name>
        <dbReference type="ChEBI" id="CHEBI:57498"/>
    </ligand>
</feature>
<dbReference type="Gene3D" id="3.40.50.2000">
    <property type="entry name" value="Glycogen Phosphorylase B"/>
    <property type="match status" value="2"/>
</dbReference>
<accession>A0A1I3MCL5</accession>